<reference evidence="2 3" key="1">
    <citation type="journal article" date="2011" name="PLoS Genet.">
        <title>Genomic analysis of the necrotrophic fungal pathogens Sclerotinia sclerotiorum and Botrytis cinerea.</title>
        <authorList>
            <person name="Amselem J."/>
            <person name="Cuomo C.A."/>
            <person name="van Kan J.A."/>
            <person name="Viaud M."/>
            <person name="Benito E.P."/>
            <person name="Couloux A."/>
            <person name="Coutinho P.M."/>
            <person name="de Vries R.P."/>
            <person name="Dyer P.S."/>
            <person name="Fillinger S."/>
            <person name="Fournier E."/>
            <person name="Gout L."/>
            <person name="Hahn M."/>
            <person name="Kohn L."/>
            <person name="Lapalu N."/>
            <person name="Plummer K.M."/>
            <person name="Pradier J.M."/>
            <person name="Quevillon E."/>
            <person name="Sharon A."/>
            <person name="Simon A."/>
            <person name="ten Have A."/>
            <person name="Tudzynski B."/>
            <person name="Tudzynski P."/>
            <person name="Wincker P."/>
            <person name="Andrew M."/>
            <person name="Anthouard V."/>
            <person name="Beever R.E."/>
            <person name="Beffa R."/>
            <person name="Benoit I."/>
            <person name="Bouzid O."/>
            <person name="Brault B."/>
            <person name="Chen Z."/>
            <person name="Choquer M."/>
            <person name="Collemare J."/>
            <person name="Cotton P."/>
            <person name="Danchin E.G."/>
            <person name="Da Silva C."/>
            <person name="Gautier A."/>
            <person name="Giraud C."/>
            <person name="Giraud T."/>
            <person name="Gonzalez C."/>
            <person name="Grossetete S."/>
            <person name="Guldener U."/>
            <person name="Henrissat B."/>
            <person name="Howlett B.J."/>
            <person name="Kodira C."/>
            <person name="Kretschmer M."/>
            <person name="Lappartient A."/>
            <person name="Leroch M."/>
            <person name="Levis C."/>
            <person name="Mauceli E."/>
            <person name="Neuveglise C."/>
            <person name="Oeser B."/>
            <person name="Pearson M."/>
            <person name="Poulain J."/>
            <person name="Poussereau N."/>
            <person name="Quesneville H."/>
            <person name="Rascle C."/>
            <person name="Schumacher J."/>
            <person name="Segurens B."/>
            <person name="Sexton A."/>
            <person name="Silva E."/>
            <person name="Sirven C."/>
            <person name="Soanes D.M."/>
            <person name="Talbot N.J."/>
            <person name="Templeton M."/>
            <person name="Yandava C."/>
            <person name="Yarden O."/>
            <person name="Zeng Q."/>
            <person name="Rollins J.A."/>
            <person name="Lebrun M.H."/>
            <person name="Dickman M."/>
        </authorList>
    </citation>
    <scope>NUCLEOTIDE SEQUENCE [LARGE SCALE GENOMIC DNA]</scope>
    <source>
        <strain evidence="2 3">B05.10</strain>
    </source>
</reference>
<dbReference type="VEuPathDB" id="FungiDB:Bcin09g00380"/>
<gene>
    <name evidence="2" type="ORF">BCIN_09g00380</name>
</gene>
<keyword evidence="1" id="KW-0732">Signal</keyword>
<dbReference type="EMBL" id="CP009813">
    <property type="protein sequence ID" value="ATZ53153.1"/>
    <property type="molecule type" value="Genomic_DNA"/>
</dbReference>
<evidence type="ECO:0008006" key="4">
    <source>
        <dbReference type="Google" id="ProtNLM"/>
    </source>
</evidence>
<keyword evidence="3" id="KW-1185">Reference proteome</keyword>
<dbReference type="SUPFAM" id="SSF53474">
    <property type="entry name" value="alpha/beta-Hydrolases"/>
    <property type="match status" value="1"/>
</dbReference>
<dbReference type="OrthoDB" id="4540290at2759"/>
<feature type="chain" id="PRO_5017004516" description="Cyclin-like f-box protein" evidence="1">
    <location>
        <begin position="22"/>
        <end position="329"/>
    </location>
</feature>
<sequence>MIFTQDLLALLFLTLLAPVNALPKKNAASSTTSTTKAATSGGITTASDGSMILDKTVQINGLPIRYKISAPANMFTSASGVTGGTASANSTGTAGLNVLLHGDGGTSFFDFPNQAVQNNLMGVVVLAPNKNMFWGGGSGLQRTDGVAHAAAVNSLIQTQLSKDVAFDNTNVFFTGVSGGSLLLSGFFMPAFGAQYKTGVLLNCGALTPQVAVVDPDTLVKNTKIHFQSSKDELTLLQPAIPDAVAAYEKLATGAGMTADQIGSLQTVDNTPNGGGHCGFDNKAFVSGVQLMATNYANVMAANASGQVTGIGNVLKTVVGNEKLTFVTAN</sequence>
<dbReference type="AlphaFoldDB" id="A0A384JRJ0"/>
<accession>A0A384JRJ0</accession>
<feature type="signal peptide" evidence="1">
    <location>
        <begin position="1"/>
        <end position="21"/>
    </location>
</feature>
<reference evidence="2 3" key="2">
    <citation type="journal article" date="2012" name="Eukaryot. Cell">
        <title>Genome update of Botrytis cinerea strains B05.10 and T4.</title>
        <authorList>
            <person name="Staats M."/>
            <person name="van Kan J.A."/>
        </authorList>
    </citation>
    <scope>NUCLEOTIDE SEQUENCE [LARGE SCALE GENOMIC DNA]</scope>
    <source>
        <strain evidence="2 3">B05.10</strain>
    </source>
</reference>
<organism evidence="2 3">
    <name type="scientific">Botryotinia fuckeliana (strain B05.10)</name>
    <name type="common">Noble rot fungus</name>
    <name type="synonym">Botrytis cinerea</name>
    <dbReference type="NCBI Taxonomy" id="332648"/>
    <lineage>
        <taxon>Eukaryota</taxon>
        <taxon>Fungi</taxon>
        <taxon>Dikarya</taxon>
        <taxon>Ascomycota</taxon>
        <taxon>Pezizomycotina</taxon>
        <taxon>Leotiomycetes</taxon>
        <taxon>Helotiales</taxon>
        <taxon>Sclerotiniaceae</taxon>
        <taxon>Botrytis</taxon>
    </lineage>
</organism>
<dbReference type="KEGG" id="bfu:BCIN_09g00380"/>
<dbReference type="GeneID" id="5433161"/>
<protein>
    <recommendedName>
        <fullName evidence="4">Cyclin-like f-box protein</fullName>
    </recommendedName>
</protein>
<name>A0A384JRJ0_BOTFB</name>
<dbReference type="RefSeq" id="XP_001552635.1">
    <property type="nucleotide sequence ID" value="XM_001552585.2"/>
</dbReference>
<proteinExistence type="predicted"/>
<dbReference type="OMA" id="FFDMPNQ"/>
<evidence type="ECO:0000313" key="3">
    <source>
        <dbReference type="Proteomes" id="UP000001798"/>
    </source>
</evidence>
<dbReference type="InterPro" id="IPR029058">
    <property type="entry name" value="AB_hydrolase_fold"/>
</dbReference>
<evidence type="ECO:0000256" key="1">
    <source>
        <dbReference type="SAM" id="SignalP"/>
    </source>
</evidence>
<evidence type="ECO:0000313" key="2">
    <source>
        <dbReference type="EMBL" id="ATZ53153.1"/>
    </source>
</evidence>
<reference evidence="2 3" key="3">
    <citation type="journal article" date="2017" name="Mol. Plant Pathol.">
        <title>A gapless genome sequence of the fungus Botrytis cinerea.</title>
        <authorList>
            <person name="Van Kan J.A."/>
            <person name="Stassen J.H."/>
            <person name="Mosbach A."/>
            <person name="Van Der Lee T.A."/>
            <person name="Faino L."/>
            <person name="Farmer A.D."/>
            <person name="Papasotiriou D.G."/>
            <person name="Zhou S."/>
            <person name="Seidl M.F."/>
            <person name="Cottam E."/>
            <person name="Edel D."/>
            <person name="Hahn M."/>
            <person name="Schwartz D.C."/>
            <person name="Dietrich R.A."/>
            <person name="Widdison S."/>
            <person name="Scalliet G."/>
        </authorList>
    </citation>
    <scope>NUCLEOTIDE SEQUENCE [LARGE SCALE GENOMIC DNA]</scope>
    <source>
        <strain evidence="2 3">B05.10</strain>
    </source>
</reference>
<dbReference type="Proteomes" id="UP000001798">
    <property type="component" value="Chromosome 9"/>
</dbReference>